<dbReference type="Proteomes" id="UP000325755">
    <property type="component" value="Chromosome"/>
</dbReference>
<evidence type="ECO:0000313" key="2">
    <source>
        <dbReference type="Proteomes" id="UP000325755"/>
    </source>
</evidence>
<protein>
    <submittedName>
        <fullName evidence="1">Uncharacterized protein</fullName>
    </submittedName>
</protein>
<reference evidence="1 2" key="1">
    <citation type="submission" date="2019-09" db="EMBL/GenBank/DDBJ databases">
        <title>Ecophysiology of the spiral-shaped methanotroph Methylospira mobilis as revealed by the complete genome sequence.</title>
        <authorList>
            <person name="Oshkin I.Y."/>
            <person name="Dedysh S.N."/>
            <person name="Miroshnikov K."/>
            <person name="Danilova O.V."/>
            <person name="Hakobyan A."/>
            <person name="Liesack W."/>
        </authorList>
    </citation>
    <scope>NUCLEOTIDE SEQUENCE [LARGE SCALE GENOMIC DNA]</scope>
    <source>
        <strain evidence="1 2">Shm1</strain>
    </source>
</reference>
<proteinExistence type="predicted"/>
<accession>A0A5Q0BGM6</accession>
<dbReference type="EMBL" id="CP044205">
    <property type="protein sequence ID" value="QFY42960.1"/>
    <property type="molecule type" value="Genomic_DNA"/>
</dbReference>
<dbReference type="InParanoid" id="A0A5Q0BGM6"/>
<evidence type="ECO:0000313" key="1">
    <source>
        <dbReference type="EMBL" id="QFY42960.1"/>
    </source>
</evidence>
<organism evidence="1 2">
    <name type="scientific">Candidatus Methylospira mobilis</name>
    <dbReference type="NCBI Taxonomy" id="1808979"/>
    <lineage>
        <taxon>Bacteria</taxon>
        <taxon>Pseudomonadati</taxon>
        <taxon>Pseudomonadota</taxon>
        <taxon>Gammaproteobacteria</taxon>
        <taxon>Methylococcales</taxon>
        <taxon>Methylococcaceae</taxon>
        <taxon>Candidatus Methylospira</taxon>
    </lineage>
</organism>
<dbReference type="KEGG" id="mmob:F6R98_10330"/>
<keyword evidence="2" id="KW-1185">Reference proteome</keyword>
<dbReference type="RefSeq" id="WP_153248949.1">
    <property type="nucleotide sequence ID" value="NZ_CP044205.1"/>
</dbReference>
<sequence>MTQKTWTYTEITEEAERQIKIAVDLAEKSKSGADAACHRAIATGVNNFWIALVGDDCDRADEARFLRLVYQMPQPAKETDATA</sequence>
<gene>
    <name evidence="1" type="ORF">F6R98_10330</name>
</gene>
<dbReference type="AlphaFoldDB" id="A0A5Q0BGM6"/>
<name>A0A5Q0BGM6_9GAMM</name>